<dbReference type="InterPro" id="IPR013320">
    <property type="entry name" value="ConA-like_dom_sf"/>
</dbReference>
<feature type="domain" description="Cytochrome c" evidence="6">
    <location>
        <begin position="1650"/>
        <end position="1745"/>
    </location>
</feature>
<dbReference type="InterPro" id="IPR036909">
    <property type="entry name" value="Cyt_c-like_dom_sf"/>
</dbReference>
<evidence type="ECO:0000256" key="3">
    <source>
        <dbReference type="ARBA" id="ARBA00023004"/>
    </source>
</evidence>
<dbReference type="InterPro" id="IPR011042">
    <property type="entry name" value="6-blade_b-propeller_TolB-like"/>
</dbReference>
<dbReference type="SUPFAM" id="SSF49899">
    <property type="entry name" value="Concanavalin A-like lectins/glucanases"/>
    <property type="match status" value="1"/>
</dbReference>
<dbReference type="Gene3D" id="1.10.760.10">
    <property type="entry name" value="Cytochrome c-like domain"/>
    <property type="match status" value="3"/>
</dbReference>
<dbReference type="PANTHER" id="PTHR33546:SF1">
    <property type="entry name" value="LARGE, MULTIFUNCTIONAL SECRETED PROTEIN"/>
    <property type="match status" value="1"/>
</dbReference>
<dbReference type="PROSITE" id="PS51820">
    <property type="entry name" value="PA14"/>
    <property type="match status" value="1"/>
</dbReference>
<accession>A3ZY52</accession>
<dbReference type="RefSeq" id="WP_002653216.1">
    <property type="nucleotide sequence ID" value="NZ_CH672376.1"/>
</dbReference>
<dbReference type="PROSITE" id="PS51007">
    <property type="entry name" value="CYTC"/>
    <property type="match status" value="2"/>
</dbReference>
<protein>
    <submittedName>
        <fullName evidence="8">Putative large multi-functional protein</fullName>
    </submittedName>
</protein>
<dbReference type="HOGENOM" id="CLU_231694_0_0_0"/>
<feature type="signal peptide" evidence="5">
    <location>
        <begin position="1"/>
        <end position="25"/>
    </location>
</feature>
<dbReference type="Gene3D" id="3.40.50.880">
    <property type="match status" value="2"/>
</dbReference>
<dbReference type="SUPFAM" id="SSF56988">
    <property type="entry name" value="Anthrax protective antigen"/>
    <property type="match status" value="1"/>
</dbReference>
<keyword evidence="2 4" id="KW-0479">Metal-binding</keyword>
<dbReference type="eggNOG" id="COG3828">
    <property type="taxonomic scope" value="Bacteria"/>
</dbReference>
<dbReference type="SUPFAM" id="SSF50952">
    <property type="entry name" value="Soluble quinoprotein glucose dehydrogenase"/>
    <property type="match status" value="1"/>
</dbReference>
<evidence type="ECO:0000256" key="2">
    <source>
        <dbReference type="ARBA" id="ARBA00022723"/>
    </source>
</evidence>
<dbReference type="SUPFAM" id="SSF52317">
    <property type="entry name" value="Class I glutamine amidotransferase-like"/>
    <property type="match status" value="2"/>
</dbReference>
<evidence type="ECO:0000256" key="5">
    <source>
        <dbReference type="SAM" id="SignalP"/>
    </source>
</evidence>
<dbReference type="PANTHER" id="PTHR33546">
    <property type="entry name" value="LARGE, MULTIFUNCTIONAL SECRETED PROTEIN-RELATED"/>
    <property type="match status" value="1"/>
</dbReference>
<dbReference type="Gene3D" id="2.120.10.30">
    <property type="entry name" value="TolB, C-terminal domain"/>
    <property type="match status" value="1"/>
</dbReference>
<keyword evidence="3 4" id="KW-0408">Iron</keyword>
<feature type="domain" description="PA14" evidence="7">
    <location>
        <begin position="1502"/>
        <end position="1636"/>
    </location>
</feature>
<dbReference type="InterPro" id="IPR029062">
    <property type="entry name" value="Class_I_gatase-like"/>
</dbReference>
<dbReference type="GO" id="GO:0009055">
    <property type="term" value="F:electron transfer activity"/>
    <property type="evidence" value="ECO:0007669"/>
    <property type="project" value="InterPro"/>
</dbReference>
<reference evidence="8 9" key="1">
    <citation type="submission" date="2006-02" db="EMBL/GenBank/DDBJ databases">
        <authorList>
            <person name="Amann R."/>
            <person name="Ferriera S."/>
            <person name="Johnson J."/>
            <person name="Kravitz S."/>
            <person name="Halpern A."/>
            <person name="Remington K."/>
            <person name="Beeson K."/>
            <person name="Tran B."/>
            <person name="Rogers Y.-H."/>
            <person name="Friedman R."/>
            <person name="Venter J.C."/>
        </authorList>
    </citation>
    <scope>NUCLEOTIDE SEQUENCE [LARGE SCALE GENOMIC DNA]</scope>
    <source>
        <strain evidence="8 9">DSM 3645</strain>
    </source>
</reference>
<dbReference type="EMBL" id="AANZ01000020">
    <property type="protein sequence ID" value="EAQ78523.1"/>
    <property type="molecule type" value="Genomic_DNA"/>
</dbReference>
<evidence type="ECO:0000313" key="9">
    <source>
        <dbReference type="Proteomes" id="UP000004358"/>
    </source>
</evidence>
<dbReference type="GO" id="GO:0046872">
    <property type="term" value="F:metal ion binding"/>
    <property type="evidence" value="ECO:0007669"/>
    <property type="project" value="UniProtKB-KW"/>
</dbReference>
<evidence type="ECO:0000259" key="7">
    <source>
        <dbReference type="PROSITE" id="PS51820"/>
    </source>
</evidence>
<feature type="chain" id="PRO_5002665240" evidence="5">
    <location>
        <begin position="26"/>
        <end position="2156"/>
    </location>
</feature>
<evidence type="ECO:0000313" key="8">
    <source>
        <dbReference type="EMBL" id="EAQ78523.1"/>
    </source>
</evidence>
<keyword evidence="1 4" id="KW-0349">Heme</keyword>
<dbReference type="InterPro" id="IPR046476">
    <property type="entry name" value="DUF6797"/>
</dbReference>
<sequence>MKFKPLIFVLSLLLGLPCWVHQITAADNPLKKVVLIAGKKSHGPVGNGVHDYPWSVKLLKVMLDNSNIAEQVRVEYHLEGWPQDPRTLDDADTIMVISDGRDGDKYEEAPHFQNPQHVAAIQKQIDRGCGFLTFHFSTFAPDKYAAQILDWSGGYFDWEDNGERRWYSAIETQNAAMELSSADHPIARGVKPFTLREEFYYNLRFDPDDASLQSIASVPTLPGREPNGKVVAWARERKNGGRGFGTTCGHFYENWNDPQFRKLILNAIAWSAHVEVPAAGVEAKFYTHAEIDAALASVVGSARAVSDDRPIRALILTGWQYPGHHWQETTPALVQALEHDARLQVDVSRDIEVLATEKINQYDMLVLNYCNWERPGLSDKAKSNFVKYLQDGGGLSIIHFANGAFHFSLPKAGDSDWPEFRKICRRVWNHQGKSGHDSYGPFQVEIADAKHPITQGMVDFRTTDELYFRQEGSEPIEVLVTAHSQVTGNDEPLAFVYEYGQGRVFQTVLGHSADSIRTPAVADLIRRAAAWTAKRPQRAIRPAKESSASKGTINAPQVAARFGQALSGSALVDAKPAYRQAPLTVECWARVDKKTNFNILLANETKASPTHWELFTRPGSGHFTAYMPGMRPDHVESKVDICDGKWHYLAMIFEPQRVRLYVDGKQASDQAVEFQGGKPLAGPLAIGSLVERNLGCEGAVDEVRLSKGIRLIQQIPDAPFMTDQQTIGLWHLDQADENKQYPDQSEWKNHATLSAKLTPVAQPKVVNHFGEEALGFRWTEADSVDNRWNEMEIGPFLASTIPLPDQSPVCKGLSIRLGDQQQATVCYDTATLALRAGWTGDFLRFNPARFGLISSPQIAGKLVFASQQAQGWGQPVQWSGHYSHGDRVVLAYRVNGIEVLESPWVESHENRVAFTRSLQVGPTAAPLTMNVGKFGENAQRLNVDGASIVLTKIGAQAVAVAVTGDPGFQLSTDASGTVILTVGAAAASQTAKLLLWAGDQADIGKFAALVKATRAPESLAKLAQPAKPHWTAEIITRGVRGKEQGAYQMDTLTIPFDNPYRALMFIGDHDFFSNGDLAVCTVHGDVWRVSGVNDSLERLTWRRFATGLFQPLGLKVIDDIVHVLGRDQITQLHDRNEDGEADYYQNFNNQYATSPGGHDYVTCLETDPAGNFYLIHAQQGVLRISPSGQQLDVVATGLRNPNGLAVGPQGTITASPQEGNWTPASCIVEIKQNGYYGYGGPKISAKRPLGYDPPLCWIPRLRDNSSGSQTWVAGNRWGLPAGELLHFSYGKCQMMLAARETVNGLVQGGTVEFPFRFDSGVMRGCFNPHDGQLYVSGLKGWTTAAAQDGCLQRVRYTGATVTMPIAVKTMQNGLELQFSDLLDRETAEDPSNYRLQQWNYKYSANYGSADYRASDSRQEGRDDVLVSSATLLPDGRTLFLEMPSIQPVDQLTIDYTLLSAGGESLRQSIAYTIHALGEERMDPAKLTRRRVQGRLTADEESHLQQGLLFRFAQQDRTDARNARLAALYVPQGEPATPFLKPGPFTVTGSGYLQIALKGEYQFQLEGSGAARLRINGSDILRGENVDLSVVEPVSVSLHQGYNTIEIQYTSPIAGDATFRVGWSGEHFISEPIPPDLLAFDRREADFADAELLRQGRELTATQHCFRCHAPPSGVSADQFAMPEFNRTLPELTELGARLQHGWVAQWLLDPTVLRDQTTMPKLLDAAQAEDRQQAADLVAFLCGEPTGVDRPADADDLITAGEVLYEDLGCIACHRMTEPDQEDEFDRLSLFFVQAKYRPESLKAFLQQPSRHFAGTRMPDFQLSESEATRLAAFVRSASQGEVASLDLPSGSATRGAAAFREIGCANCHATKSNDRDRKIDVGVISAAMSNSGCLAESAANRGSAPKYPFDPAQLAALRAFLQTDGNSLTQRSRAETSQRLVKSYNCQACHGRDGDRSPRGMIILDEGSRGLPPETLPNLTWTGDKLQTAWLQRLFRGDVPYHSRNWLQARMPAFAADAELLAQGLAAEHGHRPISVETTPIRADLVETGQRLSTKGGLDCRQCHGVGDQMPLGDEKTKIAQGINFSHVRERLRHDFYSRFVLDPPRYDVQTKMPKLSADGKTTNIRHIAGGDAEKQFEALWHFIQSSPPVDAAPR</sequence>
<dbReference type="Pfam" id="PF06283">
    <property type="entry name" value="ThuA"/>
    <property type="match status" value="2"/>
</dbReference>
<dbReference type="eggNOG" id="COG2010">
    <property type="taxonomic scope" value="Bacteria"/>
</dbReference>
<evidence type="ECO:0000256" key="1">
    <source>
        <dbReference type="ARBA" id="ARBA00022617"/>
    </source>
</evidence>
<proteinExistence type="predicted"/>
<feature type="domain" description="Cytochrome c" evidence="6">
    <location>
        <begin position="1756"/>
        <end position="1839"/>
    </location>
</feature>
<dbReference type="OrthoDB" id="219211at2"/>
<evidence type="ECO:0000256" key="4">
    <source>
        <dbReference type="PROSITE-ProRule" id="PRU00433"/>
    </source>
</evidence>
<dbReference type="InterPro" id="IPR009056">
    <property type="entry name" value="Cyt_c-like_dom"/>
</dbReference>
<dbReference type="STRING" id="314230.DSM3645_26609"/>
<dbReference type="InterPro" id="IPR029010">
    <property type="entry name" value="ThuA-like"/>
</dbReference>
<dbReference type="Pfam" id="PF13385">
    <property type="entry name" value="Laminin_G_3"/>
    <property type="match status" value="1"/>
</dbReference>
<dbReference type="SUPFAM" id="SSF48695">
    <property type="entry name" value="Multiheme cytochromes"/>
    <property type="match status" value="1"/>
</dbReference>
<evidence type="ECO:0000259" key="6">
    <source>
        <dbReference type="PROSITE" id="PS51007"/>
    </source>
</evidence>
<dbReference type="InterPro" id="IPR036280">
    <property type="entry name" value="Multihaem_cyt_sf"/>
</dbReference>
<gene>
    <name evidence="8" type="ORF">DSM3645_26609</name>
</gene>
<dbReference type="Proteomes" id="UP000004358">
    <property type="component" value="Unassembled WGS sequence"/>
</dbReference>
<dbReference type="InterPro" id="IPR011041">
    <property type="entry name" value="Quinoprot_gluc/sorb_DH_b-prop"/>
</dbReference>
<organism evidence="8 9">
    <name type="scientific">Blastopirellula marina DSM 3645</name>
    <dbReference type="NCBI Taxonomy" id="314230"/>
    <lineage>
        <taxon>Bacteria</taxon>
        <taxon>Pseudomonadati</taxon>
        <taxon>Planctomycetota</taxon>
        <taxon>Planctomycetia</taxon>
        <taxon>Pirellulales</taxon>
        <taxon>Pirellulaceae</taxon>
        <taxon>Blastopirellula</taxon>
    </lineage>
</organism>
<dbReference type="SUPFAM" id="SSF46626">
    <property type="entry name" value="Cytochrome c"/>
    <property type="match status" value="2"/>
</dbReference>
<dbReference type="eggNOG" id="COG2133">
    <property type="taxonomic scope" value="Bacteria"/>
</dbReference>
<dbReference type="GO" id="GO:0020037">
    <property type="term" value="F:heme binding"/>
    <property type="evidence" value="ECO:0007669"/>
    <property type="project" value="InterPro"/>
</dbReference>
<dbReference type="Gene3D" id="2.60.120.200">
    <property type="match status" value="1"/>
</dbReference>
<comment type="caution">
    <text evidence="8">The sequence shown here is derived from an EMBL/GenBank/DDBJ whole genome shotgun (WGS) entry which is preliminary data.</text>
</comment>
<dbReference type="InterPro" id="IPR037524">
    <property type="entry name" value="PA14/GLEYA"/>
</dbReference>
<name>A3ZY52_9BACT</name>
<dbReference type="Pfam" id="PF20601">
    <property type="entry name" value="DUF6797"/>
    <property type="match status" value="1"/>
</dbReference>
<keyword evidence="5" id="KW-0732">Signal</keyword>